<sequence length="612" mass="66778">MNSRYAHRKRPSQLRLSSDSALSPLPLYTTAVVADPLDNPPDYPDSAEEADVDLDSDSDEGIVRYSVSTPRRRTPRSPPPPRPKQRPRTSSADPYLDSLLARSVHALEMSNALLQSSINTQSALNSVLGSEGVQTPSEESLEFHARSLSSRIVQNTACVDDLDLISQSVDSLLEEEESTHTQDEDDSTSRSLPAPSSFSQRRSHLHKPSLDLRNSSLNYSNHDREDLISRPPRAVTMYVDSSESPTSISMPSTLGVRPPSRTRGTPLPPDGHRRPLLLQSDSESVSSSPKRAVDLLSSYVASSSTSTLLSSPSSTRTVRRTSNASSSTSTTRRSPRVGPLRSRSPSRSPARSTRSSSSRQQDIPRKWDTPPIIELPSSSSESSDDKEMEVERTLTSLRTILQNNPPKEPKGKEREQELLRPALLLSPAIGMPVADTSHATASVSRLFTKARHTHSTRPPSPPRHSSMKGSTNSLRTQRERELGETAPPTPISPVPSLSGSWLSVSDALSFKGSKGSSGRSTPNRVSFAELPTDTGQHTAKASRSRSKSRSRSRSKSRSGKDGKGEMSDGEGPWWMWLLGTNPTYARSEERLSRGAVWAPRPGFGGSIEEWGA</sequence>
<comment type="caution">
    <text evidence="1">The sequence shown here is derived from an EMBL/GenBank/DDBJ whole genome shotgun (WGS) entry which is preliminary data.</text>
</comment>
<dbReference type="EMBL" id="MU274911">
    <property type="protein sequence ID" value="KAI0089235.1"/>
    <property type="molecule type" value="Genomic_DNA"/>
</dbReference>
<organism evidence="1 2">
    <name type="scientific">Irpex rosettiformis</name>
    <dbReference type="NCBI Taxonomy" id="378272"/>
    <lineage>
        <taxon>Eukaryota</taxon>
        <taxon>Fungi</taxon>
        <taxon>Dikarya</taxon>
        <taxon>Basidiomycota</taxon>
        <taxon>Agaricomycotina</taxon>
        <taxon>Agaricomycetes</taxon>
        <taxon>Polyporales</taxon>
        <taxon>Irpicaceae</taxon>
        <taxon>Irpex</taxon>
    </lineage>
</organism>
<accession>A0ACB8U4N7</accession>
<reference evidence="1" key="1">
    <citation type="journal article" date="2021" name="Environ. Microbiol.">
        <title>Gene family expansions and transcriptome signatures uncover fungal adaptations to wood decay.</title>
        <authorList>
            <person name="Hage H."/>
            <person name="Miyauchi S."/>
            <person name="Viragh M."/>
            <person name="Drula E."/>
            <person name="Min B."/>
            <person name="Chaduli D."/>
            <person name="Navarro D."/>
            <person name="Favel A."/>
            <person name="Norest M."/>
            <person name="Lesage-Meessen L."/>
            <person name="Balint B."/>
            <person name="Merenyi Z."/>
            <person name="de Eugenio L."/>
            <person name="Morin E."/>
            <person name="Martinez A.T."/>
            <person name="Baldrian P."/>
            <person name="Stursova M."/>
            <person name="Martinez M.J."/>
            <person name="Novotny C."/>
            <person name="Magnuson J.K."/>
            <person name="Spatafora J.W."/>
            <person name="Maurice S."/>
            <person name="Pangilinan J."/>
            <person name="Andreopoulos W."/>
            <person name="LaButti K."/>
            <person name="Hundley H."/>
            <person name="Na H."/>
            <person name="Kuo A."/>
            <person name="Barry K."/>
            <person name="Lipzen A."/>
            <person name="Henrissat B."/>
            <person name="Riley R."/>
            <person name="Ahrendt S."/>
            <person name="Nagy L.G."/>
            <person name="Grigoriev I.V."/>
            <person name="Martin F."/>
            <person name="Rosso M.N."/>
        </authorList>
    </citation>
    <scope>NUCLEOTIDE SEQUENCE</scope>
    <source>
        <strain evidence="1">CBS 384.51</strain>
    </source>
</reference>
<evidence type="ECO:0000313" key="2">
    <source>
        <dbReference type="Proteomes" id="UP001055072"/>
    </source>
</evidence>
<protein>
    <submittedName>
        <fullName evidence="1">Uncharacterized protein</fullName>
    </submittedName>
</protein>
<dbReference type="Proteomes" id="UP001055072">
    <property type="component" value="Unassembled WGS sequence"/>
</dbReference>
<name>A0ACB8U4N7_9APHY</name>
<gene>
    <name evidence="1" type="ORF">BDY19DRAFT_1056821</name>
</gene>
<keyword evidence="2" id="KW-1185">Reference proteome</keyword>
<proteinExistence type="predicted"/>
<evidence type="ECO:0000313" key="1">
    <source>
        <dbReference type="EMBL" id="KAI0089235.1"/>
    </source>
</evidence>